<name>A0A0E9PXZ3_ANGAN</name>
<organism evidence="1">
    <name type="scientific">Anguilla anguilla</name>
    <name type="common">European freshwater eel</name>
    <name type="synonym">Muraena anguilla</name>
    <dbReference type="NCBI Taxonomy" id="7936"/>
    <lineage>
        <taxon>Eukaryota</taxon>
        <taxon>Metazoa</taxon>
        <taxon>Chordata</taxon>
        <taxon>Craniata</taxon>
        <taxon>Vertebrata</taxon>
        <taxon>Euteleostomi</taxon>
        <taxon>Actinopterygii</taxon>
        <taxon>Neopterygii</taxon>
        <taxon>Teleostei</taxon>
        <taxon>Anguilliformes</taxon>
        <taxon>Anguillidae</taxon>
        <taxon>Anguilla</taxon>
    </lineage>
</organism>
<evidence type="ECO:0000313" key="1">
    <source>
        <dbReference type="EMBL" id="JAH09349.1"/>
    </source>
</evidence>
<proteinExistence type="predicted"/>
<sequence>MSRQGVIVSLSKAPAPGCTSQNILQYRG</sequence>
<dbReference type="EMBL" id="GBXM01099228">
    <property type="protein sequence ID" value="JAH09349.1"/>
    <property type="molecule type" value="Transcribed_RNA"/>
</dbReference>
<reference evidence="1" key="1">
    <citation type="submission" date="2014-11" db="EMBL/GenBank/DDBJ databases">
        <authorList>
            <person name="Amaro Gonzalez C."/>
        </authorList>
    </citation>
    <scope>NUCLEOTIDE SEQUENCE</scope>
</reference>
<dbReference type="AlphaFoldDB" id="A0A0E9PXZ3"/>
<accession>A0A0E9PXZ3</accession>
<protein>
    <submittedName>
        <fullName evidence="1">Uncharacterized protein</fullName>
    </submittedName>
</protein>
<reference evidence="1" key="2">
    <citation type="journal article" date="2015" name="Fish Shellfish Immunol.">
        <title>Early steps in the European eel (Anguilla anguilla)-Vibrio vulnificus interaction in the gills: Role of the RtxA13 toxin.</title>
        <authorList>
            <person name="Callol A."/>
            <person name="Pajuelo D."/>
            <person name="Ebbesson L."/>
            <person name="Teles M."/>
            <person name="MacKenzie S."/>
            <person name="Amaro C."/>
        </authorList>
    </citation>
    <scope>NUCLEOTIDE SEQUENCE</scope>
</reference>